<dbReference type="SUPFAM" id="SSF53335">
    <property type="entry name" value="S-adenosyl-L-methionine-dependent methyltransferases"/>
    <property type="match status" value="1"/>
</dbReference>
<dbReference type="GO" id="GO:0005737">
    <property type="term" value="C:cytoplasm"/>
    <property type="evidence" value="ECO:0007669"/>
    <property type="project" value="UniProtKB-SubCell"/>
</dbReference>
<comment type="subcellular location">
    <subcellularLocation>
        <location evidence="3">Cytoplasm</location>
    </subcellularLocation>
    <subcellularLocation>
        <location evidence="2">Nucleus</location>
    </subcellularLocation>
</comment>
<sequence length="699" mass="79272">MATSNAMKTCATKLTKAEKKALRKQTRLIHSLRRNNSELAIVSESPTRHLMVGNGGFMCGIDRKLIFNFFQKFGNIERLLMFPGRSFSFITFEHVSESLKAMEKVHGRVLDCPSEFPRPDVRFYLSFLTNLPDDVSFEKQATPSGLVLVDDFVTEAEEEQLIQVLGWGSEGNEVEIQGTANQELRHRRVKHFGYEFLYRSNNVDKSNPLPDGFPGVCDVLLDRVQEKVMFKPDQMTVNEYKPGQGIPPHIDTHSAFEDGIVSLSLGSQVTMEFRHPDGRHVPVVLPRRSLLVMTGESRYLWSHGITPRKYDIIHDAKSTSNEGTGYVKISKEPETVIAEGTHNKRAEEGTTLFERQTRISLTLRKVRHTPCDCAFSAQCDSQTGSKTAPELSPPSSVPTTIGEAQNLEKLHVHEVYEKIAPHFSGTRHSPWPKVADFLRNQPVGSLVADVGCGNGKYLGINDNLFKTGSDRSFNLASICRERGYSVIVCDILSLPYRTDVFDVCLCIAVLHHLATAERRLVGLKELVRITRPGGLVLVYVWALEQEVKKVKKKHLKEVDFTESNNHRTEQENLSNKNEFLKESKTIENFPSNNEPSPNKSETLDHNCSSRLMVNASRDSFEQQDLFVPWKYSGPGKQHEKRRKDAEGSGEGTEGHVYHRYYHVFQDGELRNLCSRLSNVTLEEHYYDRGNWCVMLRKSK</sequence>
<dbReference type="AlphaFoldDB" id="A0A2B4S147"/>
<evidence type="ECO:0000256" key="21">
    <source>
        <dbReference type="SAM" id="MobiDB-lite"/>
    </source>
</evidence>
<feature type="compositionally biased region" description="Basic and acidic residues" evidence="21">
    <location>
        <begin position="642"/>
        <end position="652"/>
    </location>
</feature>
<dbReference type="OrthoDB" id="271595at2759"/>
<dbReference type="GO" id="GO:0046872">
    <property type="term" value="F:metal ion binding"/>
    <property type="evidence" value="ECO:0007669"/>
    <property type="project" value="UniProtKB-KW"/>
</dbReference>
<dbReference type="InterPro" id="IPR013216">
    <property type="entry name" value="Methyltransf_11"/>
</dbReference>
<dbReference type="GO" id="GO:0005634">
    <property type="term" value="C:nucleus"/>
    <property type="evidence" value="ECO:0007669"/>
    <property type="project" value="UniProtKB-SubCell"/>
</dbReference>
<dbReference type="InterPro" id="IPR005123">
    <property type="entry name" value="Oxoglu/Fe-dep_dioxygenase_dom"/>
</dbReference>
<dbReference type="InterPro" id="IPR034256">
    <property type="entry name" value="ALKBH8_RRM"/>
</dbReference>
<keyword evidence="14" id="KW-0539">Nucleus</keyword>
<dbReference type="STRING" id="50429.A0A2B4S147"/>
<comment type="cofactor">
    <cofactor evidence="1">
        <name>Fe(2+)</name>
        <dbReference type="ChEBI" id="CHEBI:29033"/>
    </cofactor>
</comment>
<evidence type="ECO:0000259" key="22">
    <source>
        <dbReference type="PROSITE" id="PS50102"/>
    </source>
</evidence>
<evidence type="ECO:0000256" key="2">
    <source>
        <dbReference type="ARBA" id="ARBA00004123"/>
    </source>
</evidence>
<dbReference type="GO" id="GO:0008757">
    <property type="term" value="F:S-adenosylmethionine-dependent methyltransferase activity"/>
    <property type="evidence" value="ECO:0007669"/>
    <property type="project" value="InterPro"/>
</dbReference>
<evidence type="ECO:0000259" key="23">
    <source>
        <dbReference type="PROSITE" id="PS51471"/>
    </source>
</evidence>
<dbReference type="SUPFAM" id="SSF51197">
    <property type="entry name" value="Clavaminate synthase-like"/>
    <property type="match status" value="1"/>
</dbReference>
<dbReference type="GO" id="GO:0000049">
    <property type="term" value="F:tRNA binding"/>
    <property type="evidence" value="ECO:0007669"/>
    <property type="project" value="TreeGrafter"/>
</dbReference>
<dbReference type="PROSITE" id="PS50102">
    <property type="entry name" value="RRM"/>
    <property type="match status" value="1"/>
</dbReference>
<dbReference type="Pfam" id="PF13532">
    <property type="entry name" value="2OG-FeII_Oxy_2"/>
    <property type="match status" value="1"/>
</dbReference>
<dbReference type="InterPro" id="IPR035979">
    <property type="entry name" value="RBD_domain_sf"/>
</dbReference>
<dbReference type="CDD" id="cd02440">
    <property type="entry name" value="AdoMet_MTases"/>
    <property type="match status" value="1"/>
</dbReference>
<keyword evidence="9" id="KW-0949">S-adenosyl-L-methionine</keyword>
<evidence type="ECO:0000256" key="9">
    <source>
        <dbReference type="ARBA" id="ARBA00022691"/>
    </source>
</evidence>
<evidence type="ECO:0000256" key="3">
    <source>
        <dbReference type="ARBA" id="ARBA00004496"/>
    </source>
</evidence>
<evidence type="ECO:0000256" key="19">
    <source>
        <dbReference type="ARBA" id="ARBA00049802"/>
    </source>
</evidence>
<evidence type="ECO:0000256" key="8">
    <source>
        <dbReference type="ARBA" id="ARBA00022679"/>
    </source>
</evidence>
<dbReference type="GO" id="GO:0030488">
    <property type="term" value="P:tRNA methylation"/>
    <property type="evidence" value="ECO:0007669"/>
    <property type="project" value="TreeGrafter"/>
</dbReference>
<dbReference type="Proteomes" id="UP000225706">
    <property type="component" value="Unassembled WGS sequence"/>
</dbReference>
<feature type="region of interest" description="Disordered" evidence="21">
    <location>
        <begin position="631"/>
        <end position="652"/>
    </location>
</feature>
<evidence type="ECO:0000256" key="4">
    <source>
        <dbReference type="ARBA" id="ARBA00007879"/>
    </source>
</evidence>
<evidence type="ECO:0000256" key="6">
    <source>
        <dbReference type="ARBA" id="ARBA00022490"/>
    </source>
</evidence>
<evidence type="ECO:0000256" key="7">
    <source>
        <dbReference type="ARBA" id="ARBA00022603"/>
    </source>
</evidence>
<keyword evidence="6" id="KW-0963">Cytoplasm</keyword>
<feature type="domain" description="Fe2OG dioxygenase" evidence="23">
    <location>
        <begin position="231"/>
        <end position="367"/>
    </location>
</feature>
<dbReference type="GO" id="GO:0106335">
    <property type="term" value="F:tRNA (5-carboxymethyluridine(34)-5-O)-methyltransferase activity"/>
    <property type="evidence" value="ECO:0007669"/>
    <property type="project" value="UniProtKB-EC"/>
</dbReference>
<feature type="domain" description="RRM" evidence="22">
    <location>
        <begin position="48"/>
        <end position="111"/>
    </location>
</feature>
<reference evidence="25" key="1">
    <citation type="journal article" date="2017" name="bioRxiv">
        <title>Comparative analysis of the genomes of Stylophora pistillata and Acropora digitifera provides evidence for extensive differences between species of corals.</title>
        <authorList>
            <person name="Voolstra C.R."/>
            <person name="Li Y."/>
            <person name="Liew Y.J."/>
            <person name="Baumgarten S."/>
            <person name="Zoccola D."/>
            <person name="Flot J.-F."/>
            <person name="Tambutte S."/>
            <person name="Allemand D."/>
            <person name="Aranda M."/>
        </authorList>
    </citation>
    <scope>NUCLEOTIDE SEQUENCE [LARGE SCALE GENOMIC DNA]</scope>
</reference>
<feature type="region of interest" description="Disordered" evidence="21">
    <location>
        <begin position="379"/>
        <end position="399"/>
    </location>
</feature>
<dbReference type="InterPro" id="IPR000504">
    <property type="entry name" value="RRM_dom"/>
</dbReference>
<evidence type="ECO:0000256" key="11">
    <source>
        <dbReference type="ARBA" id="ARBA00022833"/>
    </source>
</evidence>
<evidence type="ECO:0000256" key="13">
    <source>
        <dbReference type="ARBA" id="ARBA00023004"/>
    </source>
</evidence>
<evidence type="ECO:0000256" key="5">
    <source>
        <dbReference type="ARBA" id="ARBA00012808"/>
    </source>
</evidence>
<gene>
    <name evidence="24" type="primary">alkbh8</name>
    <name evidence="24" type="ORF">AWC38_SpisGene13184</name>
</gene>
<dbReference type="EC" id="2.1.1.229" evidence="5"/>
<evidence type="ECO:0000313" key="24">
    <source>
        <dbReference type="EMBL" id="PFX22288.1"/>
    </source>
</evidence>
<evidence type="ECO:0000256" key="12">
    <source>
        <dbReference type="ARBA" id="ARBA00022884"/>
    </source>
</evidence>
<accession>A0A2B4S147</accession>
<dbReference type="InterPro" id="IPR012677">
    <property type="entry name" value="Nucleotide-bd_a/b_plait_sf"/>
</dbReference>
<dbReference type="InterPro" id="IPR029063">
    <property type="entry name" value="SAM-dependent_MTases_sf"/>
</dbReference>
<dbReference type="CDD" id="cd12431">
    <property type="entry name" value="RRM_ALKBH8"/>
    <property type="match status" value="1"/>
</dbReference>
<keyword evidence="10" id="KW-0479">Metal-binding</keyword>
<dbReference type="Pfam" id="PF08241">
    <property type="entry name" value="Methyltransf_11"/>
    <property type="match status" value="1"/>
</dbReference>
<dbReference type="GO" id="GO:0002098">
    <property type="term" value="P:tRNA wobble uridine modification"/>
    <property type="evidence" value="ECO:0007669"/>
    <property type="project" value="TreeGrafter"/>
</dbReference>
<keyword evidence="11" id="KW-0862">Zinc</keyword>
<keyword evidence="7" id="KW-0489">Methyltransferase</keyword>
<evidence type="ECO:0000256" key="20">
    <source>
        <dbReference type="PROSITE-ProRule" id="PRU00176"/>
    </source>
</evidence>
<comment type="function">
    <text evidence="17">Catalyzes the methylation of 5-carboxymethyl uridine to 5-methylcarboxymethyl uridine at the wobble position of the anticodon loop in tRNA via its methyltransferase domain. Catalyzes the last step in the formation of 5-methylcarboxymethyl uridine at the wobble position of the anticodon loop in target tRNA. Has a preference for tRNA(Arg) and tRNA(Glu), and does not bind tRNA(Lys). Binds tRNA and catalyzes the iron and alpha-ketoglutarate dependent hydroxylation of 5-methylcarboxymethyl uridine at the wobble position of the anticodon loop in tRNA via its dioxygenase domain, giving rise to 5-(S)-methoxycarbonylhydroxymethyluridine; has a preference for tRNA(Gly). Required for normal survival after DNA damage. May inhibit apoptosis and promote cell survival and angiogenesis.</text>
</comment>
<keyword evidence="8" id="KW-0808">Transferase</keyword>
<dbReference type="EMBL" id="LSMT01000244">
    <property type="protein sequence ID" value="PFX22288.1"/>
    <property type="molecule type" value="Genomic_DNA"/>
</dbReference>
<evidence type="ECO:0000256" key="16">
    <source>
        <dbReference type="ARBA" id="ARBA00034996"/>
    </source>
</evidence>
<keyword evidence="25" id="KW-1185">Reference proteome</keyword>
<comment type="similarity">
    <text evidence="4">Belongs to the alkB family.</text>
</comment>
<name>A0A2B4S147_STYPI</name>
<keyword evidence="13" id="KW-0408">Iron</keyword>
<evidence type="ECO:0000256" key="15">
    <source>
        <dbReference type="ARBA" id="ARBA00023268"/>
    </source>
</evidence>
<dbReference type="Gene3D" id="2.60.120.590">
    <property type="entry name" value="Alpha-ketoglutarate-dependent dioxygenase AlkB-like"/>
    <property type="match status" value="1"/>
</dbReference>
<dbReference type="Pfam" id="PF00076">
    <property type="entry name" value="RRM_1"/>
    <property type="match status" value="1"/>
</dbReference>
<dbReference type="PROSITE" id="PS51471">
    <property type="entry name" value="FE2OG_OXY"/>
    <property type="match status" value="1"/>
</dbReference>
<dbReference type="Gene3D" id="3.30.70.330">
    <property type="match status" value="1"/>
</dbReference>
<evidence type="ECO:0000313" key="25">
    <source>
        <dbReference type="Proteomes" id="UP000225706"/>
    </source>
</evidence>
<dbReference type="InterPro" id="IPR037151">
    <property type="entry name" value="AlkB-like_sf"/>
</dbReference>
<keyword evidence="12 20" id="KW-0694">RNA-binding</keyword>
<evidence type="ECO:0000256" key="18">
    <source>
        <dbReference type="ARBA" id="ARBA00049786"/>
    </source>
</evidence>
<organism evidence="24 25">
    <name type="scientific">Stylophora pistillata</name>
    <name type="common">Smooth cauliflower coral</name>
    <dbReference type="NCBI Taxonomy" id="50429"/>
    <lineage>
        <taxon>Eukaryota</taxon>
        <taxon>Metazoa</taxon>
        <taxon>Cnidaria</taxon>
        <taxon>Anthozoa</taxon>
        <taxon>Hexacorallia</taxon>
        <taxon>Scleractinia</taxon>
        <taxon>Astrocoeniina</taxon>
        <taxon>Pocilloporidae</taxon>
        <taxon>Stylophora</taxon>
    </lineage>
</organism>
<dbReference type="PANTHER" id="PTHR13069:SF21">
    <property type="entry name" value="ALKYLATED DNA REPAIR PROTEIN ALKB HOMOLOG 8"/>
    <property type="match status" value="1"/>
</dbReference>
<dbReference type="Gene3D" id="3.40.50.150">
    <property type="entry name" value="Vaccinia Virus protein VP39"/>
    <property type="match status" value="1"/>
</dbReference>
<evidence type="ECO:0000256" key="10">
    <source>
        <dbReference type="ARBA" id="ARBA00022723"/>
    </source>
</evidence>
<evidence type="ECO:0000256" key="14">
    <source>
        <dbReference type="ARBA" id="ARBA00023242"/>
    </source>
</evidence>
<dbReference type="PANTHER" id="PTHR13069">
    <property type="entry name" value="ALKYLATED DNA REPAIR PROTEIN ALKB HOMOLOG 8"/>
    <property type="match status" value="1"/>
</dbReference>
<proteinExistence type="inferred from homology"/>
<protein>
    <recommendedName>
        <fullName evidence="5">tRNA (carboxymethyluridine(34)-5-O)-methyltransferase</fullName>
        <ecNumber evidence="5">2.1.1.229</ecNumber>
    </recommendedName>
    <alternativeName>
        <fullName evidence="18">Alkylated DNA repair protein alkB homolog 8</fullName>
    </alternativeName>
    <alternativeName>
        <fullName evidence="19">S-adenosyl-L-methionine-dependent tRNA methyltransferase ALKBH8</fullName>
    </alternativeName>
</protein>
<comment type="caution">
    <text evidence="24">The sequence shown here is derived from an EMBL/GenBank/DDBJ whole genome shotgun (WGS) entry which is preliminary data.</text>
</comment>
<dbReference type="InterPro" id="IPR051422">
    <property type="entry name" value="AlkB_tRNA_MeTrf/Diox"/>
</dbReference>
<evidence type="ECO:0000256" key="1">
    <source>
        <dbReference type="ARBA" id="ARBA00001954"/>
    </source>
</evidence>
<dbReference type="SUPFAM" id="SSF54928">
    <property type="entry name" value="RNA-binding domain, RBD"/>
    <property type="match status" value="1"/>
</dbReference>
<comment type="catalytic activity">
    <reaction evidence="16">
        <text>5-(carboxymethyl)uridine(34) in tRNA + S-adenosyl-L-methionine = 5-(2-methoxy-2-oxoethyl)uridine(34) in tRNA + S-adenosyl-L-homocysteine</text>
        <dbReference type="Rhea" id="RHEA:43208"/>
        <dbReference type="Rhea" id="RHEA-COMP:10407"/>
        <dbReference type="Rhea" id="RHEA-COMP:10408"/>
        <dbReference type="ChEBI" id="CHEBI:57856"/>
        <dbReference type="ChEBI" id="CHEBI:59789"/>
        <dbReference type="ChEBI" id="CHEBI:74851"/>
        <dbReference type="ChEBI" id="CHEBI:74882"/>
        <dbReference type="EC" id="2.1.1.229"/>
    </reaction>
</comment>
<evidence type="ECO:0000256" key="17">
    <source>
        <dbReference type="ARBA" id="ARBA00045506"/>
    </source>
</evidence>
<dbReference type="InterPro" id="IPR027450">
    <property type="entry name" value="AlkB-like"/>
</dbReference>
<keyword evidence="15" id="KW-0511">Multifunctional enzyme</keyword>